<name>A0A543J4T9_9PSEU</name>
<dbReference type="AlphaFoldDB" id="A0A543J4T9"/>
<accession>A0A543J4T9</accession>
<comment type="caution">
    <text evidence="6">The sequence shown here is derived from an EMBL/GenBank/DDBJ whole genome shotgun (WGS) entry which is preliminary data.</text>
</comment>
<reference evidence="6 7" key="1">
    <citation type="submission" date="2019-06" db="EMBL/GenBank/DDBJ databases">
        <title>Sequencing the genomes of 1000 actinobacteria strains.</title>
        <authorList>
            <person name="Klenk H.-P."/>
        </authorList>
    </citation>
    <scope>NUCLEOTIDE SEQUENCE [LARGE SCALE GENOMIC DNA]</scope>
    <source>
        <strain evidence="6 7">DSM 45456</strain>
    </source>
</reference>
<evidence type="ECO:0000313" key="6">
    <source>
        <dbReference type="EMBL" id="TQM77847.1"/>
    </source>
</evidence>
<evidence type="ECO:0000256" key="4">
    <source>
        <dbReference type="ARBA" id="ARBA00023033"/>
    </source>
</evidence>
<dbReference type="PANTHER" id="PTHR42847:SF8">
    <property type="entry name" value="CONSERVED PROTEIN"/>
    <property type="match status" value="1"/>
</dbReference>
<dbReference type="InterPro" id="IPR011251">
    <property type="entry name" value="Luciferase-like_dom"/>
</dbReference>
<feature type="domain" description="Luciferase-like" evidence="5">
    <location>
        <begin position="33"/>
        <end position="250"/>
    </location>
</feature>
<organism evidence="6 7">
    <name type="scientific">Saccharothrix saharensis</name>
    <dbReference type="NCBI Taxonomy" id="571190"/>
    <lineage>
        <taxon>Bacteria</taxon>
        <taxon>Bacillati</taxon>
        <taxon>Actinomycetota</taxon>
        <taxon>Actinomycetes</taxon>
        <taxon>Pseudonocardiales</taxon>
        <taxon>Pseudonocardiaceae</taxon>
        <taxon>Saccharothrix</taxon>
    </lineage>
</organism>
<evidence type="ECO:0000256" key="2">
    <source>
        <dbReference type="ARBA" id="ARBA00022643"/>
    </source>
</evidence>
<keyword evidence="3" id="KW-0560">Oxidoreductase</keyword>
<keyword evidence="7" id="KW-1185">Reference proteome</keyword>
<dbReference type="InterPro" id="IPR019952">
    <property type="entry name" value="F420_OxRdatse_Rv1855c_pred"/>
</dbReference>
<dbReference type="SUPFAM" id="SSF51679">
    <property type="entry name" value="Bacterial luciferase-like"/>
    <property type="match status" value="1"/>
</dbReference>
<evidence type="ECO:0000259" key="5">
    <source>
        <dbReference type="Pfam" id="PF00296"/>
    </source>
</evidence>
<keyword evidence="4" id="KW-0503">Monooxygenase</keyword>
<dbReference type="InterPro" id="IPR050172">
    <property type="entry name" value="SsuD_RutA_monooxygenase"/>
</dbReference>
<keyword evidence="2" id="KW-0288">FMN</keyword>
<dbReference type="InterPro" id="IPR036661">
    <property type="entry name" value="Luciferase-like_sf"/>
</dbReference>
<keyword evidence="1" id="KW-0285">Flavoprotein</keyword>
<protein>
    <submittedName>
        <fullName evidence="6">F420-dependent oxidoreductase-like protein</fullName>
    </submittedName>
</protein>
<evidence type="ECO:0000256" key="1">
    <source>
        <dbReference type="ARBA" id="ARBA00022630"/>
    </source>
</evidence>
<dbReference type="NCBIfam" id="TIGR03560">
    <property type="entry name" value="F420_Rv1855c"/>
    <property type="match status" value="1"/>
</dbReference>
<dbReference type="GO" id="GO:0046306">
    <property type="term" value="P:alkanesulfonate catabolic process"/>
    <property type="evidence" value="ECO:0007669"/>
    <property type="project" value="TreeGrafter"/>
</dbReference>
<evidence type="ECO:0000313" key="7">
    <source>
        <dbReference type="Proteomes" id="UP000316628"/>
    </source>
</evidence>
<evidence type="ECO:0000256" key="3">
    <source>
        <dbReference type="ARBA" id="ARBA00023002"/>
    </source>
</evidence>
<proteinExistence type="predicted"/>
<gene>
    <name evidence="6" type="ORF">FHX81_0092</name>
</gene>
<dbReference type="GO" id="GO:0008726">
    <property type="term" value="F:alkanesulfonate monooxygenase activity"/>
    <property type="evidence" value="ECO:0007669"/>
    <property type="project" value="TreeGrafter"/>
</dbReference>
<sequence length="301" mass="32537">MVGDGAWETEHDVRLGVHINRFNQGAARLGGDLAAACAAAEAGGLGWLSVMDHYFQMEHNDAAEDPMLEAYTTLGFLAAHTSTVRLGALVTGVTYRHPGLLAKIVTTLDVVSGGRATLGLGAAWYEREHRGLGVPFPPLGERFERLEETLRICLRMWDPTDDGPFEGEHYRLAETLCVPAPVSAPHPEIMIGGNGERKTLRLVARYADACNLLLPSADEVPHKLDVLRRHCDDVGRDHDAIRKTVVPLGHLPDDADGLTAALARYAEPGIDTVVLRSPDGDLARWIDGVVAPAARRLAELG</sequence>
<dbReference type="EMBL" id="VFPP01000001">
    <property type="protein sequence ID" value="TQM77847.1"/>
    <property type="molecule type" value="Genomic_DNA"/>
</dbReference>
<dbReference type="Proteomes" id="UP000316628">
    <property type="component" value="Unassembled WGS sequence"/>
</dbReference>
<dbReference type="PANTHER" id="PTHR42847">
    <property type="entry name" value="ALKANESULFONATE MONOOXYGENASE"/>
    <property type="match status" value="1"/>
</dbReference>
<dbReference type="Gene3D" id="3.20.20.30">
    <property type="entry name" value="Luciferase-like domain"/>
    <property type="match status" value="1"/>
</dbReference>
<dbReference type="Pfam" id="PF00296">
    <property type="entry name" value="Bac_luciferase"/>
    <property type="match status" value="1"/>
</dbReference>